<dbReference type="Gene3D" id="3.10.20.860">
    <property type="match status" value="1"/>
</dbReference>
<gene>
    <name evidence="1" type="ORF">CXB77_04800</name>
</gene>
<comment type="caution">
    <text evidence="1">The sequence shown here is derived from an EMBL/GenBank/DDBJ whole genome shotgun (WGS) entry which is preliminary data.</text>
</comment>
<dbReference type="InterPro" id="IPR022453">
    <property type="entry name" value="Znf_MqsA-type"/>
</dbReference>
<proteinExistence type="predicted"/>
<dbReference type="Pfam" id="PF15731">
    <property type="entry name" value="MqsA_antitoxin"/>
    <property type="match status" value="1"/>
</dbReference>
<sequence>MKCAICKQGDLLAKHTEVVFHKNGQTILIKDVPALICNSCGEEYFDDDTSQRLLCLTEQTDPIIPQAIVIEQYQAVA</sequence>
<dbReference type="OrthoDB" id="9812340at2"/>
<dbReference type="RefSeq" id="WP_105073013.1">
    <property type="nucleotide sequence ID" value="NZ_PPGH01000022.1"/>
</dbReference>
<keyword evidence="2" id="KW-1185">Reference proteome</keyword>
<reference evidence="1 2" key="1">
    <citation type="submission" date="2018-01" db="EMBL/GenBank/DDBJ databases">
        <title>The complete genome sequence of Chromatium okenii LaCa, a purple sulfur bacterium with a turbulent life.</title>
        <authorList>
            <person name="Luedin S.M."/>
            <person name="Liechti N."/>
            <person name="Storelli N."/>
            <person name="Danza F."/>
            <person name="Wittwer M."/>
            <person name="Pothier J.F."/>
            <person name="Tonolla M.A."/>
        </authorList>
    </citation>
    <scope>NUCLEOTIDE SEQUENCE [LARGE SCALE GENOMIC DNA]</scope>
    <source>
        <strain evidence="1 2">LaCa</strain>
    </source>
</reference>
<dbReference type="EMBL" id="PPGH01000022">
    <property type="protein sequence ID" value="PQJ96964.1"/>
    <property type="molecule type" value="Genomic_DNA"/>
</dbReference>
<dbReference type="AlphaFoldDB" id="A0A2S7XTA0"/>
<evidence type="ECO:0000313" key="1">
    <source>
        <dbReference type="EMBL" id="PQJ96964.1"/>
    </source>
</evidence>
<dbReference type="CDD" id="cd12870">
    <property type="entry name" value="MqsA"/>
    <property type="match status" value="1"/>
</dbReference>
<evidence type="ECO:0000313" key="2">
    <source>
        <dbReference type="Proteomes" id="UP000239936"/>
    </source>
</evidence>
<evidence type="ECO:0008006" key="3">
    <source>
        <dbReference type="Google" id="ProtNLM"/>
    </source>
</evidence>
<accession>A0A2S7XTA0</accession>
<protein>
    <recommendedName>
        <fullName evidence="3">YgiT-type zinc finger domain-containing protein</fullName>
    </recommendedName>
</protein>
<dbReference type="InterPro" id="IPR032758">
    <property type="entry name" value="MqsA/HigA-2"/>
</dbReference>
<dbReference type="Proteomes" id="UP000239936">
    <property type="component" value="Unassembled WGS sequence"/>
</dbReference>
<name>A0A2S7XTA0_9GAMM</name>
<organism evidence="1 2">
    <name type="scientific">Chromatium okenii</name>
    <dbReference type="NCBI Taxonomy" id="61644"/>
    <lineage>
        <taxon>Bacteria</taxon>
        <taxon>Pseudomonadati</taxon>
        <taxon>Pseudomonadota</taxon>
        <taxon>Gammaproteobacteria</taxon>
        <taxon>Chromatiales</taxon>
        <taxon>Chromatiaceae</taxon>
        <taxon>Chromatium</taxon>
    </lineage>
</organism>
<dbReference type="NCBIfam" id="TIGR03831">
    <property type="entry name" value="YgiT_finger"/>
    <property type="match status" value="1"/>
</dbReference>